<dbReference type="EMBL" id="JACPUR010000041">
    <property type="protein sequence ID" value="MBI3129503.1"/>
    <property type="molecule type" value="Genomic_DNA"/>
</dbReference>
<feature type="region of interest" description="Disordered" evidence="1">
    <location>
        <begin position="1"/>
        <end position="21"/>
    </location>
</feature>
<accession>A0A932I2I2</accession>
<evidence type="ECO:0000313" key="2">
    <source>
        <dbReference type="EMBL" id="MBI3129503.1"/>
    </source>
</evidence>
<comment type="caution">
    <text evidence="2">The sequence shown here is derived from an EMBL/GenBank/DDBJ whole genome shotgun (WGS) entry which is preliminary data.</text>
</comment>
<feature type="compositionally biased region" description="Basic and acidic residues" evidence="1">
    <location>
        <begin position="1"/>
        <end position="19"/>
    </location>
</feature>
<evidence type="ECO:0000256" key="1">
    <source>
        <dbReference type="SAM" id="MobiDB-lite"/>
    </source>
</evidence>
<reference evidence="2" key="1">
    <citation type="submission" date="2020-07" db="EMBL/GenBank/DDBJ databases">
        <title>Huge and variable diversity of episymbiotic CPR bacteria and DPANN archaea in groundwater ecosystems.</title>
        <authorList>
            <person name="He C.Y."/>
            <person name="Keren R."/>
            <person name="Whittaker M."/>
            <person name="Farag I.F."/>
            <person name="Doudna J."/>
            <person name="Cate J.H.D."/>
            <person name="Banfield J.F."/>
        </authorList>
    </citation>
    <scope>NUCLEOTIDE SEQUENCE</scope>
    <source>
        <strain evidence="2">NC_groundwater_763_Ag_S-0.2um_68_21</strain>
    </source>
</reference>
<protein>
    <recommendedName>
        <fullName evidence="4">Ribbon-helix-helix protein CopG domain-containing protein</fullName>
    </recommendedName>
</protein>
<proteinExistence type="predicted"/>
<evidence type="ECO:0000313" key="3">
    <source>
        <dbReference type="Proteomes" id="UP000782312"/>
    </source>
</evidence>
<dbReference type="Proteomes" id="UP000782312">
    <property type="component" value="Unassembled WGS sequence"/>
</dbReference>
<gene>
    <name evidence="2" type="ORF">HYZ11_17990</name>
</gene>
<dbReference type="AlphaFoldDB" id="A0A932I2I2"/>
<organism evidence="2 3">
    <name type="scientific">Tectimicrobiota bacterium</name>
    <dbReference type="NCBI Taxonomy" id="2528274"/>
    <lineage>
        <taxon>Bacteria</taxon>
        <taxon>Pseudomonadati</taxon>
        <taxon>Nitrospinota/Tectimicrobiota group</taxon>
        <taxon>Candidatus Tectimicrobiota</taxon>
    </lineage>
</organism>
<evidence type="ECO:0008006" key="4">
    <source>
        <dbReference type="Google" id="ProtNLM"/>
    </source>
</evidence>
<sequence>MNARGGAREGAGRKPKGPEKLSSLLKVLMAPSDRERLEKAARSRGIGASELARAYILRGLAGEEKRKGKG</sequence>
<name>A0A932I2I2_UNCTE</name>